<dbReference type="Gene3D" id="4.10.240.10">
    <property type="entry name" value="Zn(2)-C6 fungal-type DNA-binding domain"/>
    <property type="match status" value="1"/>
</dbReference>
<evidence type="ECO:0000313" key="4">
    <source>
        <dbReference type="EMBL" id="KUJ11098.1"/>
    </source>
</evidence>
<feature type="compositionally biased region" description="Low complexity" evidence="2">
    <location>
        <begin position="63"/>
        <end position="79"/>
    </location>
</feature>
<protein>
    <recommendedName>
        <fullName evidence="3">Zn(2)-C6 fungal-type domain-containing protein</fullName>
    </recommendedName>
</protein>
<evidence type="ECO:0000313" key="5">
    <source>
        <dbReference type="Proteomes" id="UP000070700"/>
    </source>
</evidence>
<dbReference type="GO" id="GO:0000981">
    <property type="term" value="F:DNA-binding transcription factor activity, RNA polymerase II-specific"/>
    <property type="evidence" value="ECO:0007669"/>
    <property type="project" value="InterPro"/>
</dbReference>
<dbReference type="InterPro" id="IPR036864">
    <property type="entry name" value="Zn2-C6_fun-type_DNA-bd_sf"/>
</dbReference>
<feature type="region of interest" description="Disordered" evidence="2">
    <location>
        <begin position="55"/>
        <end position="102"/>
    </location>
</feature>
<dbReference type="CDD" id="cd00067">
    <property type="entry name" value="GAL4"/>
    <property type="match status" value="1"/>
</dbReference>
<feature type="domain" description="Zn(2)-C6 fungal-type" evidence="3">
    <location>
        <begin position="133"/>
        <end position="160"/>
    </location>
</feature>
<organism evidence="4 5">
    <name type="scientific">Mollisia scopiformis</name>
    <name type="common">Conifer needle endophyte fungus</name>
    <name type="synonym">Phialocephala scopiformis</name>
    <dbReference type="NCBI Taxonomy" id="149040"/>
    <lineage>
        <taxon>Eukaryota</taxon>
        <taxon>Fungi</taxon>
        <taxon>Dikarya</taxon>
        <taxon>Ascomycota</taxon>
        <taxon>Pezizomycotina</taxon>
        <taxon>Leotiomycetes</taxon>
        <taxon>Helotiales</taxon>
        <taxon>Mollisiaceae</taxon>
        <taxon>Mollisia</taxon>
    </lineage>
</organism>
<evidence type="ECO:0000259" key="3">
    <source>
        <dbReference type="Pfam" id="PF00172"/>
    </source>
</evidence>
<evidence type="ECO:0000256" key="1">
    <source>
        <dbReference type="ARBA" id="ARBA00023242"/>
    </source>
</evidence>
<dbReference type="RefSeq" id="XP_018065453.1">
    <property type="nucleotide sequence ID" value="XM_018206068.1"/>
</dbReference>
<dbReference type="EMBL" id="KQ947427">
    <property type="protein sequence ID" value="KUJ11098.1"/>
    <property type="molecule type" value="Genomic_DNA"/>
</dbReference>
<evidence type="ECO:0000256" key="2">
    <source>
        <dbReference type="SAM" id="MobiDB-lite"/>
    </source>
</evidence>
<dbReference type="InterPro" id="IPR001138">
    <property type="entry name" value="Zn2Cys6_DnaBD"/>
</dbReference>
<dbReference type="AlphaFoldDB" id="A0A194WT16"/>
<gene>
    <name evidence="4" type="ORF">LY89DRAFT_236798</name>
</gene>
<dbReference type="Proteomes" id="UP000070700">
    <property type="component" value="Unassembled WGS sequence"/>
</dbReference>
<name>A0A194WT16_MOLSC</name>
<dbReference type="KEGG" id="psco:LY89DRAFT_236798"/>
<dbReference type="GeneID" id="28815794"/>
<feature type="region of interest" description="Disordered" evidence="2">
    <location>
        <begin position="160"/>
        <end position="198"/>
    </location>
</feature>
<accession>A0A194WT16</accession>
<dbReference type="Pfam" id="PF00172">
    <property type="entry name" value="Zn_clus"/>
    <property type="match status" value="1"/>
</dbReference>
<dbReference type="InParanoid" id="A0A194WT16"/>
<keyword evidence="1" id="KW-0539">Nucleus</keyword>
<dbReference type="GO" id="GO:0008270">
    <property type="term" value="F:zinc ion binding"/>
    <property type="evidence" value="ECO:0007669"/>
    <property type="project" value="InterPro"/>
</dbReference>
<proteinExistence type="predicted"/>
<dbReference type="OrthoDB" id="3266505at2759"/>
<keyword evidence="5" id="KW-1185">Reference proteome</keyword>
<reference evidence="4 5" key="1">
    <citation type="submission" date="2015-10" db="EMBL/GenBank/DDBJ databases">
        <title>Full genome of DAOMC 229536 Phialocephala scopiformis, a fungal endophyte of spruce producing the potent anti-insectan compound rugulosin.</title>
        <authorList>
            <consortium name="DOE Joint Genome Institute"/>
            <person name="Walker A.K."/>
            <person name="Frasz S.L."/>
            <person name="Seifert K.A."/>
            <person name="Miller J.D."/>
            <person name="Mondo S.J."/>
            <person name="Labutti K."/>
            <person name="Lipzen A."/>
            <person name="Dockter R."/>
            <person name="Kennedy M."/>
            <person name="Grigoriev I.V."/>
            <person name="Spatafora J.W."/>
        </authorList>
    </citation>
    <scope>NUCLEOTIDE SEQUENCE [LARGE SCALE GENOMIC DNA]</scope>
    <source>
        <strain evidence="4 5">CBS 120377</strain>
    </source>
</reference>
<sequence length="198" mass="22218">MLLYLHPLYVDSHLFSFPSPFPFPPNSELTSFCRRIMELHPASLAIGSNGLYHQSNDLDPHSPDNSTSRSNPSPSMSMSHVTDQASGLKRKRRGSSRILNKEERKKVTRACDACKMWVLFCSTVFCISYFELRKLRCTGTQPCSRCDKQALLCEYNAEHRRGRPPSPGPPTLAQANDSFLSVSMPVGDNGLHRKSSRS</sequence>